<organism evidence="5 6">
    <name type="scientific">Tolumonas auensis (strain DSM 9187 / NBRC 110442 / TA 4)</name>
    <dbReference type="NCBI Taxonomy" id="595494"/>
    <lineage>
        <taxon>Bacteria</taxon>
        <taxon>Pseudomonadati</taxon>
        <taxon>Pseudomonadota</taxon>
        <taxon>Gammaproteobacteria</taxon>
        <taxon>Aeromonadales</taxon>
        <taxon>Aeromonadaceae</taxon>
        <taxon>Tolumonas</taxon>
    </lineage>
</organism>
<reference evidence="5 6" key="2">
    <citation type="journal article" date="2011" name="Stand. Genomic Sci.">
        <title>Complete genome sequence of Tolumonas auensis type strain (TA 4).</title>
        <authorList>
            <person name="Chertkov O."/>
            <person name="Copeland A."/>
            <person name="Lucas S."/>
            <person name="Lapidus A."/>
            <person name="Berry K.W."/>
            <person name="Detter J.C."/>
            <person name="Del Rio T.G."/>
            <person name="Hammon N."/>
            <person name="Dalin E."/>
            <person name="Tice H."/>
            <person name="Pitluck S."/>
            <person name="Richardson P."/>
            <person name="Bruce D."/>
            <person name="Goodwin L."/>
            <person name="Han C."/>
            <person name="Tapia R."/>
            <person name="Saunders E."/>
            <person name="Schmutz J."/>
            <person name="Brettin T."/>
            <person name="Larimer F."/>
            <person name="Land M."/>
            <person name="Hauser L."/>
            <person name="Spring S."/>
            <person name="Rohde M."/>
            <person name="Kyrpides N.C."/>
            <person name="Ivanova N."/>
            <person name="Goker M."/>
            <person name="Beller H.R."/>
            <person name="Klenk H.P."/>
            <person name="Woyke T."/>
        </authorList>
    </citation>
    <scope>NUCLEOTIDE SEQUENCE [LARGE SCALE GENOMIC DNA]</scope>
    <source>
        <strain evidence="6">DSM 9187 / TA4</strain>
    </source>
</reference>
<evidence type="ECO:0000313" key="6">
    <source>
        <dbReference type="Proteomes" id="UP000009073"/>
    </source>
</evidence>
<dbReference type="InterPro" id="IPR000843">
    <property type="entry name" value="HTH_LacI"/>
</dbReference>
<dbReference type="OrthoDB" id="7055227at2"/>
<dbReference type="InterPro" id="IPR028082">
    <property type="entry name" value="Peripla_BP_I"/>
</dbReference>
<dbReference type="eggNOG" id="COG1609">
    <property type="taxonomic scope" value="Bacteria"/>
</dbReference>
<dbReference type="KEGG" id="tau:Tola_2141"/>
<dbReference type="Gene3D" id="3.40.50.2300">
    <property type="match status" value="2"/>
</dbReference>
<evidence type="ECO:0000313" key="5">
    <source>
        <dbReference type="EMBL" id="ACQ93740.1"/>
    </source>
</evidence>
<dbReference type="SUPFAM" id="SSF47413">
    <property type="entry name" value="lambda repressor-like DNA-binding domains"/>
    <property type="match status" value="1"/>
</dbReference>
<keyword evidence="2" id="KW-0238">DNA-binding</keyword>
<dbReference type="PANTHER" id="PTHR30146">
    <property type="entry name" value="LACI-RELATED TRANSCRIPTIONAL REPRESSOR"/>
    <property type="match status" value="1"/>
</dbReference>
<keyword evidence="3" id="KW-0804">Transcription</keyword>
<dbReference type="Proteomes" id="UP000009073">
    <property type="component" value="Chromosome"/>
</dbReference>
<protein>
    <submittedName>
        <fullName evidence="5">Transcriptional regulator, LacI family</fullName>
    </submittedName>
</protein>
<dbReference type="Gene3D" id="1.10.260.40">
    <property type="entry name" value="lambda repressor-like DNA-binding domains"/>
    <property type="match status" value="1"/>
</dbReference>
<dbReference type="Pfam" id="PF00356">
    <property type="entry name" value="LacI"/>
    <property type="match status" value="1"/>
</dbReference>
<dbReference type="InterPro" id="IPR010982">
    <property type="entry name" value="Lambda_DNA-bd_dom_sf"/>
</dbReference>
<dbReference type="PRINTS" id="PR00036">
    <property type="entry name" value="HTHLACI"/>
</dbReference>
<dbReference type="Pfam" id="PF13377">
    <property type="entry name" value="Peripla_BP_3"/>
    <property type="match status" value="1"/>
</dbReference>
<dbReference type="PANTHER" id="PTHR30146:SF109">
    <property type="entry name" value="HTH-TYPE TRANSCRIPTIONAL REGULATOR GALS"/>
    <property type="match status" value="1"/>
</dbReference>
<dbReference type="GO" id="GO:0003700">
    <property type="term" value="F:DNA-binding transcription factor activity"/>
    <property type="evidence" value="ECO:0007669"/>
    <property type="project" value="TreeGrafter"/>
</dbReference>
<evidence type="ECO:0000259" key="4">
    <source>
        <dbReference type="PROSITE" id="PS50932"/>
    </source>
</evidence>
<evidence type="ECO:0000256" key="1">
    <source>
        <dbReference type="ARBA" id="ARBA00023015"/>
    </source>
</evidence>
<evidence type="ECO:0000256" key="2">
    <source>
        <dbReference type="ARBA" id="ARBA00023125"/>
    </source>
</evidence>
<dbReference type="EMBL" id="CP001616">
    <property type="protein sequence ID" value="ACQ93740.1"/>
    <property type="molecule type" value="Genomic_DNA"/>
</dbReference>
<dbReference type="PROSITE" id="PS50932">
    <property type="entry name" value="HTH_LACI_2"/>
    <property type="match status" value="1"/>
</dbReference>
<keyword evidence="6" id="KW-1185">Reference proteome</keyword>
<proteinExistence type="predicted"/>
<dbReference type="RefSeq" id="WP_015879208.1">
    <property type="nucleotide sequence ID" value="NC_012691.1"/>
</dbReference>
<dbReference type="STRING" id="595494.Tola_2141"/>
<reference evidence="6" key="1">
    <citation type="submission" date="2009-05" db="EMBL/GenBank/DDBJ databases">
        <title>Complete sequence of Tolumonas auensis DSM 9187.</title>
        <authorList>
            <consortium name="US DOE Joint Genome Institute"/>
            <person name="Lucas S."/>
            <person name="Copeland A."/>
            <person name="Lapidus A."/>
            <person name="Glavina del Rio T."/>
            <person name="Tice H."/>
            <person name="Bruce D."/>
            <person name="Goodwin L."/>
            <person name="Pitluck S."/>
            <person name="Chertkov O."/>
            <person name="Brettin T."/>
            <person name="Detter J.C."/>
            <person name="Han C."/>
            <person name="Larimer F."/>
            <person name="Land M."/>
            <person name="Hauser L."/>
            <person name="Kyrpides N."/>
            <person name="Mikhailova N."/>
            <person name="Spring S."/>
            <person name="Beller H."/>
        </authorList>
    </citation>
    <scope>NUCLEOTIDE SEQUENCE [LARGE SCALE GENOMIC DNA]</scope>
    <source>
        <strain evidence="6">DSM 9187 / TA4</strain>
    </source>
</reference>
<dbReference type="AlphaFoldDB" id="C4L894"/>
<dbReference type="PROSITE" id="PS00356">
    <property type="entry name" value="HTH_LACI_1"/>
    <property type="match status" value="1"/>
</dbReference>
<dbReference type="GO" id="GO:0000976">
    <property type="term" value="F:transcription cis-regulatory region binding"/>
    <property type="evidence" value="ECO:0007669"/>
    <property type="project" value="TreeGrafter"/>
</dbReference>
<dbReference type="CDD" id="cd01392">
    <property type="entry name" value="HTH_LacI"/>
    <property type="match status" value="1"/>
</dbReference>
<accession>C4L894</accession>
<dbReference type="SUPFAM" id="SSF53822">
    <property type="entry name" value="Periplasmic binding protein-like I"/>
    <property type="match status" value="1"/>
</dbReference>
<dbReference type="InterPro" id="IPR046335">
    <property type="entry name" value="LacI/GalR-like_sensor"/>
</dbReference>
<dbReference type="SMART" id="SM00354">
    <property type="entry name" value="HTH_LACI"/>
    <property type="match status" value="1"/>
</dbReference>
<gene>
    <name evidence="5" type="ordered locus">Tola_2141</name>
</gene>
<name>C4L894_TOLAT</name>
<feature type="domain" description="HTH lacI-type" evidence="4">
    <location>
        <begin position="2"/>
        <end position="56"/>
    </location>
</feature>
<dbReference type="HOGENOM" id="CLU_037628_6_1_6"/>
<evidence type="ECO:0000256" key="3">
    <source>
        <dbReference type="ARBA" id="ARBA00023163"/>
    </source>
</evidence>
<sequence>MATIRDVAQLAGVSIATISRVLNNSDKVSPDTTAHVRAVIKELGYVYSPPLGNRRAGADRQLLFAIILPTLANPYFSELLDIVEQEAQYLGRALLVFNSRGDAQRELSLLNACRQYKIDGLFIIPCSRGTEHLMTISNQPFPIVALTQLVPGMTSVAVDHIEGGAQIAEHLVSMGHTNIGYLGAIDETEQKFGGFRDKLAELGVPLSPDNIIQTPALTAVELADRFKEYLDNHPSLPFSAIFAFNDVAAQQVMDVLLQRGYQIPEQIQVVGFDNTLLAQVMNISSVAQPMREIGRLGCQEMIRLIEGKEMDTHHLTLSPRLVLRNSSVKVNKRKF</sequence>
<keyword evidence="1" id="KW-0805">Transcription regulation</keyword>